<evidence type="ECO:0000313" key="2">
    <source>
        <dbReference type="EMBL" id="GAF87736.1"/>
    </source>
</evidence>
<proteinExistence type="predicted"/>
<accession>X0TKC4</accession>
<dbReference type="EMBL" id="BARS01015176">
    <property type="protein sequence ID" value="GAF87736.1"/>
    <property type="molecule type" value="Genomic_DNA"/>
</dbReference>
<feature type="region of interest" description="Disordered" evidence="1">
    <location>
        <begin position="69"/>
        <end position="91"/>
    </location>
</feature>
<sequence>MAGVIQNMFGMLDDESCKEFMSFVMPIMTPIVTSFVNTGDLAVTLTEDSGSIRQLEGEEATRLLVTGLTGYQNTKPTEDSNITDDGYDDLD</sequence>
<feature type="compositionally biased region" description="Acidic residues" evidence="1">
    <location>
        <begin position="81"/>
        <end position="91"/>
    </location>
</feature>
<dbReference type="AlphaFoldDB" id="X0TKC4"/>
<protein>
    <submittedName>
        <fullName evidence="2">Uncharacterized protein</fullName>
    </submittedName>
</protein>
<comment type="caution">
    <text evidence="2">The sequence shown here is derived from an EMBL/GenBank/DDBJ whole genome shotgun (WGS) entry which is preliminary data.</text>
</comment>
<organism evidence="2">
    <name type="scientific">marine sediment metagenome</name>
    <dbReference type="NCBI Taxonomy" id="412755"/>
    <lineage>
        <taxon>unclassified sequences</taxon>
        <taxon>metagenomes</taxon>
        <taxon>ecological metagenomes</taxon>
    </lineage>
</organism>
<gene>
    <name evidence="2" type="ORF">S01H1_25174</name>
</gene>
<name>X0TKC4_9ZZZZ</name>
<reference evidence="2" key="1">
    <citation type="journal article" date="2014" name="Front. Microbiol.">
        <title>High frequency of phylogenetically diverse reductive dehalogenase-homologous genes in deep subseafloor sedimentary metagenomes.</title>
        <authorList>
            <person name="Kawai M."/>
            <person name="Futagami T."/>
            <person name="Toyoda A."/>
            <person name="Takaki Y."/>
            <person name="Nishi S."/>
            <person name="Hori S."/>
            <person name="Arai W."/>
            <person name="Tsubouchi T."/>
            <person name="Morono Y."/>
            <person name="Uchiyama I."/>
            <person name="Ito T."/>
            <person name="Fujiyama A."/>
            <person name="Inagaki F."/>
            <person name="Takami H."/>
        </authorList>
    </citation>
    <scope>NUCLEOTIDE SEQUENCE</scope>
    <source>
        <strain evidence="2">Expedition CK06-06</strain>
    </source>
</reference>
<evidence type="ECO:0000256" key="1">
    <source>
        <dbReference type="SAM" id="MobiDB-lite"/>
    </source>
</evidence>